<name>A0A329LWL6_9BACL</name>
<evidence type="ECO:0000313" key="1">
    <source>
        <dbReference type="EMBL" id="RAV12209.1"/>
    </source>
</evidence>
<accession>A0A329LWL6</accession>
<reference evidence="1 2" key="1">
    <citation type="journal article" date="2009" name="Int. J. Syst. Evol. Microbiol.">
        <title>Paenibacillus contaminans sp. nov., isolated from a contaminated laboratory plate.</title>
        <authorList>
            <person name="Chou J.H."/>
            <person name="Lee J.H."/>
            <person name="Lin M.C."/>
            <person name="Chang P.S."/>
            <person name="Arun A.B."/>
            <person name="Young C.C."/>
            <person name="Chen W.M."/>
        </authorList>
    </citation>
    <scope>NUCLEOTIDE SEQUENCE [LARGE SCALE GENOMIC DNA]</scope>
    <source>
        <strain evidence="1 2">CKOBP-6</strain>
    </source>
</reference>
<comment type="caution">
    <text evidence="1">The sequence shown here is derived from an EMBL/GenBank/DDBJ whole genome shotgun (WGS) entry which is preliminary data.</text>
</comment>
<dbReference type="AlphaFoldDB" id="A0A329LWL6"/>
<sequence>MNGTSALLFPLDGDMLNEYDGIVREERLYIQVRLAGAAESKFTVNGAAAERSGDGFAAEIGLDGYRNTIAIAEEGTGNTEEVTVYWLRNATQKYRVSVDDNIWFLRDIAANSDKYESIFENPYLSVYKELYDTYGTKVHLNLFYSTEGFDLSQMPDKYKEEWKANAHWLRLTFHANQEFPDKPYKSTATEIILADCEKVTREIIRFAGEESLSPVTTVHWGEATREGARALRGFGIGTLAGYFKFVDGEPIVSYYLDKDRIAHLNKRDFWKDHSEDIVFAKIDMVLDKTNQEDIVPLLDHVRANPHEAGFIELMIHEQYFYSDYSAYQPDFREKLLTAAKWATEHGYQPAFLSECVGE</sequence>
<dbReference type="OrthoDB" id="927833at2"/>
<protein>
    <submittedName>
        <fullName evidence="1">Uncharacterized protein</fullName>
    </submittedName>
</protein>
<evidence type="ECO:0000313" key="2">
    <source>
        <dbReference type="Proteomes" id="UP000250369"/>
    </source>
</evidence>
<organism evidence="1 2">
    <name type="scientific">Paenibacillus contaminans</name>
    <dbReference type="NCBI Taxonomy" id="450362"/>
    <lineage>
        <taxon>Bacteria</taxon>
        <taxon>Bacillati</taxon>
        <taxon>Bacillota</taxon>
        <taxon>Bacilli</taxon>
        <taxon>Bacillales</taxon>
        <taxon>Paenibacillaceae</taxon>
        <taxon>Paenibacillus</taxon>
    </lineage>
</organism>
<keyword evidence="2" id="KW-1185">Reference proteome</keyword>
<gene>
    <name evidence="1" type="ORF">DQG23_35040</name>
</gene>
<proteinExistence type="predicted"/>
<dbReference type="Proteomes" id="UP000250369">
    <property type="component" value="Unassembled WGS sequence"/>
</dbReference>
<dbReference type="EMBL" id="QMFB01000034">
    <property type="protein sequence ID" value="RAV12209.1"/>
    <property type="molecule type" value="Genomic_DNA"/>
</dbReference>